<reference evidence="5 6" key="1">
    <citation type="submission" date="2014-02" db="EMBL/GenBank/DDBJ databases">
        <title>The small core and large imbalanced accessory genome model reveals a collaborative survival strategy of Sorangium cellulosum strains in nature.</title>
        <authorList>
            <person name="Han K."/>
            <person name="Peng R."/>
            <person name="Blom J."/>
            <person name="Li Y.-Z."/>
        </authorList>
    </citation>
    <scope>NUCLEOTIDE SEQUENCE [LARGE SCALE GENOMIC DNA]</scope>
    <source>
        <strain evidence="5 6">So0149</strain>
    </source>
</reference>
<evidence type="ECO:0000313" key="6">
    <source>
        <dbReference type="Proteomes" id="UP000075515"/>
    </source>
</evidence>
<dbReference type="InterPro" id="IPR027417">
    <property type="entry name" value="P-loop_NTPase"/>
</dbReference>
<evidence type="ECO:0000256" key="2">
    <source>
        <dbReference type="SAM" id="MobiDB-lite"/>
    </source>
</evidence>
<gene>
    <name evidence="5" type="ORF">BE18_47820</name>
</gene>
<feature type="domain" description="STAS" evidence="4">
    <location>
        <begin position="1575"/>
        <end position="1686"/>
    </location>
</feature>
<dbReference type="InterPro" id="IPR011009">
    <property type="entry name" value="Kinase-like_dom_sf"/>
</dbReference>
<name>A0A150T4A4_SORCE</name>
<dbReference type="CDD" id="cd07041">
    <property type="entry name" value="STAS_RsbR_RsbS_like"/>
    <property type="match status" value="1"/>
</dbReference>
<dbReference type="SUPFAM" id="SSF52540">
    <property type="entry name" value="P-loop containing nucleoside triphosphate hydrolases"/>
    <property type="match status" value="1"/>
</dbReference>
<comment type="caution">
    <text evidence="5">The sequence shown here is derived from an EMBL/GenBank/DDBJ whole genome shotgun (WGS) entry which is preliminary data.</text>
</comment>
<feature type="region of interest" description="Disordered" evidence="2">
    <location>
        <begin position="1694"/>
        <end position="1717"/>
    </location>
</feature>
<dbReference type="Gene3D" id="3.40.50.300">
    <property type="entry name" value="P-loop containing nucleotide triphosphate hydrolases"/>
    <property type="match status" value="1"/>
</dbReference>
<dbReference type="PROSITE" id="PS00108">
    <property type="entry name" value="PROTEIN_KINASE_ST"/>
    <property type="match status" value="1"/>
</dbReference>
<dbReference type="InterPro" id="IPR053159">
    <property type="entry name" value="Hybrid_Histidine_Kinase"/>
</dbReference>
<dbReference type="SUPFAM" id="SSF56112">
    <property type="entry name" value="Protein kinase-like (PK-like)"/>
    <property type="match status" value="1"/>
</dbReference>
<dbReference type="Gene3D" id="3.30.450.40">
    <property type="match status" value="1"/>
</dbReference>
<keyword evidence="1" id="KW-0175">Coiled coil</keyword>
<evidence type="ECO:0000313" key="5">
    <source>
        <dbReference type="EMBL" id="KYF99469.1"/>
    </source>
</evidence>
<feature type="coiled-coil region" evidence="1">
    <location>
        <begin position="1500"/>
        <end position="1569"/>
    </location>
</feature>
<dbReference type="SUPFAM" id="SSF55781">
    <property type="entry name" value="GAF domain-like"/>
    <property type="match status" value="1"/>
</dbReference>
<sequence>MIDLSGHTLFEAVYEGSETVLYRGHRNEDGAPVAVKVPRSEFPTARELARLRREFAILRDAGEVPGVVRVHAIEKCGRGLALVMEDLGPSSLHALLRARRLDVGTALRIAIALAGTLDALHGLRIIHKDIKPHNILIDEKTHSPRLVDFGIAARLSRETPKTALPDALEGTLSYIAPEQTGRMNRSVDLRADLYSFGVTLYEMLTGALPFQELDPTALIHSHMARTPTPPHERAPGVPRALSEVVMKLLAKTPEDRYQSARGVQSDLEECLRRWEATGRADPFPLGRRDRPLDLRVPQRLYGREREVSALLSAFQRARRGAPGLVLVSGYSGVGKTALVNEIHKPIARHGGYFAKGKFDQIDRDAPLASVAQAFRELIRQILTEPAAAVEEWRRKLLAAVGANGRLLMELIPELELLLGPQPDAPALGPTESRNRFDLLVQRFVRVFAATAHPLTLFLDDLQWADPASLRILERLLTDVEGDCLLIIGAYRDNEVDAAHPLLETLGELREAGVAIAELALEPLDAPTVAQIVADALSARPEAVAPLAALLFEKTEGNPFFLSQLLGALHEAGALWFDASSDAWAWDVARVREAVAADNVIDLMLDKLHRLPAATQRALERAACLGHVFDLTTLATILQKPPFMAAADLWDALRGGLIVPLDSDYRLFDESAGGEPPAVPCELKVSYRFLHDRVHQAAYALVDPAQKEALHLQIGRLLWARAGEAPHDDHLLDVVRHLNLGARHLANEAERAAVARLNLRAGRAAKIRTAYRAAAGYFSAGLELLGDAGWERHEELSFALGREDAECMYLSGAPERAEALFTSLLPRARSNVERAQIYSLRVLLYATLGRFADAVRLGREGLGLLGFTPPSTEAELQACFQAELAEVDANLAGRRMEDLIDAPMMADPEQKALLQLLCDMVVPVFCATPEMYPLFVLKQVSLSLKYGNSDVSAFAYNAYGFMLAAMQGRPADGRAFGLVGLALSDKLRNPSLAAKVHNVFGSYSYVFESVRAGVPHLMKARQEALESGDFAYLSAAWSTVVCVQFSAGYPLEELREEVERGLVVARRIRDAVCTAVLTLVKQAIACLQGRTRGPDSLSNDELDEDAFLASLNERDHGAALFVHAMLKLQLRYLSGDCEAAAAIADDAEAKSAGMFGLYCPVRLQFYTCLALLALPAAASPDEAERRARAIARHKERIASRAASAPMNFQHALLLIQAEEARISGAQLEAMGLYDRAIGLARENEFPDDEALANELCAKLHLREGRAKVARAYMVDAYLGYRHWGATAKADALAREHAALLPSSKDSAQISSIPSAAPGAAHAGTILGRTTVGNLRDAALIVRAVQGIAGETELERVMERLVMLVLGNAGAQRGALLLERDGRLFVEATFGVEPQALALGPSEPLDTRADLPHNVALLVARTREPLVLDDASADARFSDDPCIVARGTRSVLCLPLLHQGRLSGILYLENNAVSRAFNASRVELLVLLSSQAAISIENAMLLSSMRSVKEQVQHANRRLEAEVAQRTEELQRSNAQLSASNERLTIELAQREQAERERAALQRQMFEAQRAMLAELSTPLIPITDRIMVMPLIGTMDAARAAQVLEVALDGAQRHQASVVILDITGMKHIDSQIAGTLVRTANALRLLGTEAVLTGIRADVAQAMVSLDIEMNAIVTMGTLQSGIAYALRRSGQPPVSAVPLSSRPARAPAGEVTARRR</sequence>
<dbReference type="InterPro" id="IPR000719">
    <property type="entry name" value="Prot_kinase_dom"/>
</dbReference>
<dbReference type="InterPro" id="IPR008271">
    <property type="entry name" value="Ser/Thr_kinase_AS"/>
</dbReference>
<dbReference type="Gene3D" id="3.30.750.24">
    <property type="entry name" value="STAS domain"/>
    <property type="match status" value="1"/>
</dbReference>
<dbReference type="Pfam" id="PF00069">
    <property type="entry name" value="Pkinase"/>
    <property type="match status" value="1"/>
</dbReference>
<dbReference type="SMART" id="SM00065">
    <property type="entry name" value="GAF"/>
    <property type="match status" value="1"/>
</dbReference>
<dbReference type="SUPFAM" id="SSF52091">
    <property type="entry name" value="SpoIIaa-like"/>
    <property type="match status" value="1"/>
</dbReference>
<dbReference type="InterPro" id="IPR003018">
    <property type="entry name" value="GAF"/>
</dbReference>
<dbReference type="SMART" id="SM00220">
    <property type="entry name" value="S_TKc"/>
    <property type="match status" value="1"/>
</dbReference>
<evidence type="ECO:0000259" key="3">
    <source>
        <dbReference type="PROSITE" id="PS50011"/>
    </source>
</evidence>
<dbReference type="Gene3D" id="3.30.200.20">
    <property type="entry name" value="Phosphorylase Kinase, domain 1"/>
    <property type="match status" value="1"/>
</dbReference>
<evidence type="ECO:0000259" key="4">
    <source>
        <dbReference type="PROSITE" id="PS50801"/>
    </source>
</evidence>
<accession>A0A150T4A4</accession>
<dbReference type="InterPro" id="IPR029016">
    <property type="entry name" value="GAF-like_dom_sf"/>
</dbReference>
<dbReference type="GO" id="GO:0005524">
    <property type="term" value="F:ATP binding"/>
    <property type="evidence" value="ECO:0007669"/>
    <property type="project" value="InterPro"/>
</dbReference>
<dbReference type="InterPro" id="IPR041664">
    <property type="entry name" value="AAA_16"/>
</dbReference>
<dbReference type="GO" id="GO:0004672">
    <property type="term" value="F:protein kinase activity"/>
    <property type="evidence" value="ECO:0007669"/>
    <property type="project" value="InterPro"/>
</dbReference>
<dbReference type="Pfam" id="PF13191">
    <property type="entry name" value="AAA_16"/>
    <property type="match status" value="1"/>
</dbReference>
<dbReference type="PANTHER" id="PTHR43642:SF1">
    <property type="entry name" value="HYBRID SIGNAL TRANSDUCTION HISTIDINE KINASE G"/>
    <property type="match status" value="1"/>
</dbReference>
<proteinExistence type="predicted"/>
<feature type="domain" description="Protein kinase" evidence="3">
    <location>
        <begin position="1"/>
        <end position="271"/>
    </location>
</feature>
<dbReference type="Pfam" id="PF01590">
    <property type="entry name" value="GAF"/>
    <property type="match status" value="1"/>
</dbReference>
<dbReference type="EMBL" id="JEMC01001124">
    <property type="protein sequence ID" value="KYF99469.1"/>
    <property type="molecule type" value="Genomic_DNA"/>
</dbReference>
<dbReference type="Gene3D" id="1.10.510.10">
    <property type="entry name" value="Transferase(Phosphotransferase) domain 1"/>
    <property type="match status" value="1"/>
</dbReference>
<dbReference type="Proteomes" id="UP000075515">
    <property type="component" value="Unassembled WGS sequence"/>
</dbReference>
<protein>
    <submittedName>
        <fullName evidence="5">Uncharacterized protein</fullName>
    </submittedName>
</protein>
<dbReference type="PROSITE" id="PS50011">
    <property type="entry name" value="PROTEIN_KINASE_DOM"/>
    <property type="match status" value="1"/>
</dbReference>
<dbReference type="PROSITE" id="PS50801">
    <property type="entry name" value="STAS"/>
    <property type="match status" value="1"/>
</dbReference>
<organism evidence="5 6">
    <name type="scientific">Sorangium cellulosum</name>
    <name type="common">Polyangium cellulosum</name>
    <dbReference type="NCBI Taxonomy" id="56"/>
    <lineage>
        <taxon>Bacteria</taxon>
        <taxon>Pseudomonadati</taxon>
        <taxon>Myxococcota</taxon>
        <taxon>Polyangia</taxon>
        <taxon>Polyangiales</taxon>
        <taxon>Polyangiaceae</taxon>
        <taxon>Sorangium</taxon>
    </lineage>
</organism>
<dbReference type="PANTHER" id="PTHR43642">
    <property type="entry name" value="HYBRID SIGNAL TRANSDUCTION HISTIDINE KINASE G"/>
    <property type="match status" value="1"/>
</dbReference>
<dbReference type="InterPro" id="IPR002645">
    <property type="entry name" value="STAS_dom"/>
</dbReference>
<evidence type="ECO:0000256" key="1">
    <source>
        <dbReference type="SAM" id="Coils"/>
    </source>
</evidence>
<dbReference type="InterPro" id="IPR036513">
    <property type="entry name" value="STAS_dom_sf"/>
</dbReference>
<dbReference type="Pfam" id="PF01740">
    <property type="entry name" value="STAS"/>
    <property type="match status" value="1"/>
</dbReference>
<dbReference type="CDD" id="cd14014">
    <property type="entry name" value="STKc_PknB_like"/>
    <property type="match status" value="1"/>
</dbReference>